<proteinExistence type="predicted"/>
<keyword evidence="2" id="KW-1185">Reference proteome</keyword>
<accession>A0ACB5TCR4</accession>
<dbReference type="Proteomes" id="UP001165064">
    <property type="component" value="Unassembled WGS sequence"/>
</dbReference>
<comment type="caution">
    <text evidence="1">The sequence shown here is derived from an EMBL/GenBank/DDBJ whole genome shotgun (WGS) entry which is preliminary data.</text>
</comment>
<evidence type="ECO:0000313" key="1">
    <source>
        <dbReference type="EMBL" id="GME85310.1"/>
    </source>
</evidence>
<sequence length="284" mass="29716">MPPPRTGQPQSRQRLQQQKQKQAHRTSLRAQPARQQARPVSVIDPKIRAAELYKKANAPGASNTHLEHIGTGADGLRKKSSFERLVPEGVPQQSHNSGNNRASKRMTLRDSILGSYGDPAANGKGKNSLASPLSPNSVQTFSSPSSTPNNRRVSANGGVFKSRFSDSDSDLNVPVSAGAAPGILGNPFSPSSLPNPTRSASGFGGVNGVGEAPLRSVSAGHDGGPGTTTSSGAVVSPPPPPGGQRFFSEQIKPVHGDRPILADGDGKKKKFGKLRKLFGSSNKK</sequence>
<dbReference type="EMBL" id="BSXS01006284">
    <property type="protein sequence ID" value="GME85310.1"/>
    <property type="molecule type" value="Genomic_DNA"/>
</dbReference>
<name>A0ACB5TCR4_AMBMO</name>
<organism evidence="1 2">
    <name type="scientific">Ambrosiozyma monospora</name>
    <name type="common">Yeast</name>
    <name type="synonym">Endomycopsis monosporus</name>
    <dbReference type="NCBI Taxonomy" id="43982"/>
    <lineage>
        <taxon>Eukaryota</taxon>
        <taxon>Fungi</taxon>
        <taxon>Dikarya</taxon>
        <taxon>Ascomycota</taxon>
        <taxon>Saccharomycotina</taxon>
        <taxon>Pichiomycetes</taxon>
        <taxon>Pichiales</taxon>
        <taxon>Pichiaceae</taxon>
        <taxon>Ambrosiozyma</taxon>
    </lineage>
</organism>
<protein>
    <submittedName>
        <fullName evidence="1">Unnamed protein product</fullName>
    </submittedName>
</protein>
<reference evidence="1" key="1">
    <citation type="submission" date="2023-04" db="EMBL/GenBank/DDBJ databases">
        <title>Ambrosiozyma monospora NBRC 10751.</title>
        <authorList>
            <person name="Ichikawa N."/>
            <person name="Sato H."/>
            <person name="Tonouchi N."/>
        </authorList>
    </citation>
    <scope>NUCLEOTIDE SEQUENCE</scope>
    <source>
        <strain evidence="1">NBRC 10751</strain>
    </source>
</reference>
<evidence type="ECO:0000313" key="2">
    <source>
        <dbReference type="Proteomes" id="UP001165064"/>
    </source>
</evidence>
<gene>
    <name evidence="1" type="ORF">Amon02_000752500</name>
</gene>